<feature type="transmembrane region" description="Helical" evidence="7">
    <location>
        <begin position="35"/>
        <end position="55"/>
    </location>
</feature>
<organism evidence="8 9">
    <name type="scientific">Brassica cretica</name>
    <name type="common">Mustard</name>
    <dbReference type="NCBI Taxonomy" id="69181"/>
    <lineage>
        <taxon>Eukaryota</taxon>
        <taxon>Viridiplantae</taxon>
        <taxon>Streptophyta</taxon>
        <taxon>Embryophyta</taxon>
        <taxon>Tracheophyta</taxon>
        <taxon>Spermatophyta</taxon>
        <taxon>Magnoliopsida</taxon>
        <taxon>eudicotyledons</taxon>
        <taxon>Gunneridae</taxon>
        <taxon>Pentapetalae</taxon>
        <taxon>rosids</taxon>
        <taxon>malvids</taxon>
        <taxon>Brassicales</taxon>
        <taxon>Brassicaceae</taxon>
        <taxon>Brassiceae</taxon>
        <taxon>Brassica</taxon>
    </lineage>
</organism>
<feature type="transmembrane region" description="Helical" evidence="7">
    <location>
        <begin position="139"/>
        <end position="162"/>
    </location>
</feature>
<feature type="transmembrane region" description="Helical" evidence="7">
    <location>
        <begin position="113"/>
        <end position="132"/>
    </location>
</feature>
<feature type="non-terminal residue" evidence="8">
    <location>
        <position position="1"/>
    </location>
</feature>
<keyword evidence="3 7" id="KW-0813">Transport</keyword>
<evidence type="ECO:0000256" key="1">
    <source>
        <dbReference type="ARBA" id="ARBA00004141"/>
    </source>
</evidence>
<comment type="caution">
    <text evidence="8">The sequence shown here is derived from an EMBL/GenBank/DDBJ whole genome shotgun (WGS) entry which is preliminary data.</text>
</comment>
<dbReference type="PANTHER" id="PTHR31376:SF62">
    <property type="entry name" value="PURINE PERMEASE 14-RELATED"/>
    <property type="match status" value="1"/>
</dbReference>
<evidence type="ECO:0000256" key="5">
    <source>
        <dbReference type="ARBA" id="ARBA00022989"/>
    </source>
</evidence>
<feature type="transmembrane region" description="Helical" evidence="7">
    <location>
        <begin position="242"/>
        <end position="268"/>
    </location>
</feature>
<evidence type="ECO:0000256" key="3">
    <source>
        <dbReference type="ARBA" id="ARBA00022448"/>
    </source>
</evidence>
<feature type="transmembrane region" description="Helical" evidence="7">
    <location>
        <begin position="347"/>
        <end position="365"/>
    </location>
</feature>
<dbReference type="InterPro" id="IPR030182">
    <property type="entry name" value="PUP_plant"/>
</dbReference>
<dbReference type="PANTHER" id="PTHR31376">
    <property type="entry name" value="OS09G0467300 PROTEIN-RELATED"/>
    <property type="match status" value="1"/>
</dbReference>
<keyword evidence="4 7" id="KW-0812">Transmembrane</keyword>
<keyword evidence="5 7" id="KW-1133">Transmembrane helix</keyword>
<gene>
    <name evidence="8" type="ORF">DY000_02063980</name>
</gene>
<reference evidence="8 9" key="1">
    <citation type="journal article" date="2020" name="BMC Genomics">
        <title>Intraspecific diversification of the crop wild relative Brassica cretica Lam. using demographic model selection.</title>
        <authorList>
            <person name="Kioukis A."/>
            <person name="Michalopoulou V.A."/>
            <person name="Briers L."/>
            <person name="Pirintsos S."/>
            <person name="Studholme D.J."/>
            <person name="Pavlidis P."/>
            <person name="Sarris P.F."/>
        </authorList>
    </citation>
    <scope>NUCLEOTIDE SEQUENCE [LARGE SCALE GENOMIC DNA]</scope>
    <source>
        <strain evidence="9">cv. PFS-1207/04</strain>
    </source>
</reference>
<dbReference type="Pfam" id="PF16913">
    <property type="entry name" value="PUNUT"/>
    <property type="match status" value="1"/>
</dbReference>
<keyword evidence="6 7" id="KW-0472">Membrane</keyword>
<name>A0ABQ7AY15_BRACR</name>
<feature type="transmembrane region" description="Helical" evidence="7">
    <location>
        <begin position="201"/>
        <end position="221"/>
    </location>
</feature>
<evidence type="ECO:0000256" key="2">
    <source>
        <dbReference type="ARBA" id="ARBA00006213"/>
    </source>
</evidence>
<evidence type="ECO:0000313" key="9">
    <source>
        <dbReference type="Proteomes" id="UP000266723"/>
    </source>
</evidence>
<feature type="transmembrane region" description="Helical" evidence="7">
    <location>
        <begin position="321"/>
        <end position="341"/>
    </location>
</feature>
<comment type="subcellular location">
    <subcellularLocation>
        <location evidence="1 7">Membrane</location>
        <topology evidence="1 7">Multi-pass membrane protein</topology>
    </subcellularLocation>
</comment>
<evidence type="ECO:0000313" key="8">
    <source>
        <dbReference type="EMBL" id="KAF3518893.1"/>
    </source>
</evidence>
<sequence length="379" mass="43072">LVGAEQFVQIPNEEHRSTTVMNQTGTLNRTDTIKWPTIIICFILVITGQSIAKLLENYYYLHTTNKRRATWFQSLLQVIGFPFLHTPLYFLLYPGPRKPNQLPPSSDRTSLRFLTLLYPGIGVGMVFHARLYTKGKLEIPFNVCTLIYTAQLLFTTVLSFIVKKFKFNRWFLSHSSSPWPLMLSLSLLRSPENQRTIQRNAVQVCVLSAIFAAFSFSYIITGSQNVFDNVISKRDVATNRKPSFASVFELIFFSSIFATIVFLAGLFITGEHHVVKTEVRGFSQGKRAYILTMMGQVGAWQVYWVGLVGLVFAVSSMFSNVISVCTWPIVSLLGVLFFDSGNDDLDYYRGAASVSAFLSIVSYFYRLRKEKRNSYETTS</sequence>
<evidence type="ECO:0000256" key="6">
    <source>
        <dbReference type="ARBA" id="ARBA00023136"/>
    </source>
</evidence>
<protein>
    <recommendedName>
        <fullName evidence="7">Probable purine permease</fullName>
    </recommendedName>
</protein>
<proteinExistence type="inferred from homology"/>
<evidence type="ECO:0000256" key="7">
    <source>
        <dbReference type="RuleBase" id="RU368015"/>
    </source>
</evidence>
<comment type="similarity">
    <text evidence="2 7">Belongs to the purine permeases (TC 2.A.7.14) family.</text>
</comment>
<dbReference type="EMBL" id="QGKV02001556">
    <property type="protein sequence ID" value="KAF3518893.1"/>
    <property type="molecule type" value="Genomic_DNA"/>
</dbReference>
<comment type="caution">
    <text evidence="7">Lacks conserved residue(s) required for the propagation of feature annotation.</text>
</comment>
<dbReference type="Proteomes" id="UP000266723">
    <property type="component" value="Unassembled WGS sequence"/>
</dbReference>
<accession>A0ABQ7AY15</accession>
<keyword evidence="9" id="KW-1185">Reference proteome</keyword>
<feature type="transmembrane region" description="Helical" evidence="7">
    <location>
        <begin position="288"/>
        <end position="314"/>
    </location>
</feature>
<evidence type="ECO:0000256" key="4">
    <source>
        <dbReference type="ARBA" id="ARBA00022692"/>
    </source>
</evidence>
<feature type="transmembrane region" description="Helical" evidence="7">
    <location>
        <begin position="75"/>
        <end position="93"/>
    </location>
</feature>